<evidence type="ECO:0000256" key="1">
    <source>
        <dbReference type="ARBA" id="ARBA00008779"/>
    </source>
</evidence>
<gene>
    <name evidence="4" type="ORF">CLV30_102194</name>
</gene>
<dbReference type="Gene3D" id="3.40.720.10">
    <property type="entry name" value="Alkaline Phosphatase, subunit A"/>
    <property type="match status" value="1"/>
</dbReference>
<dbReference type="SUPFAM" id="SSF53649">
    <property type="entry name" value="Alkaline phosphatase-like"/>
    <property type="match status" value="1"/>
</dbReference>
<evidence type="ECO:0000256" key="2">
    <source>
        <dbReference type="ARBA" id="ARBA00022801"/>
    </source>
</evidence>
<dbReference type="EMBL" id="PYGE01000002">
    <property type="protein sequence ID" value="PSL06805.1"/>
    <property type="molecule type" value="Genomic_DNA"/>
</dbReference>
<comment type="caution">
    <text evidence="4">The sequence shown here is derived from an EMBL/GenBank/DDBJ whole genome shotgun (WGS) entry which is preliminary data.</text>
</comment>
<comment type="similarity">
    <text evidence="1">Belongs to the sulfatase family.</text>
</comment>
<reference evidence="4 5" key="1">
    <citation type="submission" date="2018-03" db="EMBL/GenBank/DDBJ databases">
        <title>Genomic Encyclopedia of Archaeal and Bacterial Type Strains, Phase II (KMG-II): from individual species to whole genera.</title>
        <authorList>
            <person name="Goeker M."/>
        </authorList>
    </citation>
    <scope>NUCLEOTIDE SEQUENCE [LARGE SCALE GENOMIC DNA]</scope>
    <source>
        <strain evidence="4 5">DSM 45211</strain>
    </source>
</reference>
<dbReference type="RefSeq" id="WP_106536055.1">
    <property type="nucleotide sequence ID" value="NZ_ML142898.1"/>
</dbReference>
<dbReference type="InterPro" id="IPR050738">
    <property type="entry name" value="Sulfatase"/>
</dbReference>
<dbReference type="InterPro" id="IPR017850">
    <property type="entry name" value="Alkaline_phosphatase_core_sf"/>
</dbReference>
<dbReference type="CDD" id="cd16148">
    <property type="entry name" value="sulfatase_like"/>
    <property type="match status" value="1"/>
</dbReference>
<proteinExistence type="inferred from homology"/>
<evidence type="ECO:0000313" key="4">
    <source>
        <dbReference type="EMBL" id="PSL06805.1"/>
    </source>
</evidence>
<dbReference type="AlphaFoldDB" id="A0A2P8EBF1"/>
<dbReference type="GO" id="GO:0004065">
    <property type="term" value="F:arylsulfatase activity"/>
    <property type="evidence" value="ECO:0007669"/>
    <property type="project" value="TreeGrafter"/>
</dbReference>
<feature type="domain" description="Sulfatase N-terminal" evidence="3">
    <location>
        <begin position="4"/>
        <end position="332"/>
    </location>
</feature>
<dbReference type="Pfam" id="PF00884">
    <property type="entry name" value="Sulfatase"/>
    <property type="match status" value="1"/>
</dbReference>
<dbReference type="PANTHER" id="PTHR42693:SF53">
    <property type="entry name" value="ENDO-4-O-SULFATASE"/>
    <property type="match status" value="1"/>
</dbReference>
<dbReference type="InterPro" id="IPR000917">
    <property type="entry name" value="Sulfatase_N"/>
</dbReference>
<organism evidence="4 5">
    <name type="scientific">Haloactinopolyspora alba</name>
    <dbReference type="NCBI Taxonomy" id="648780"/>
    <lineage>
        <taxon>Bacteria</taxon>
        <taxon>Bacillati</taxon>
        <taxon>Actinomycetota</taxon>
        <taxon>Actinomycetes</taxon>
        <taxon>Jiangellales</taxon>
        <taxon>Jiangellaceae</taxon>
        <taxon>Haloactinopolyspora</taxon>
    </lineage>
</organism>
<dbReference type="PANTHER" id="PTHR42693">
    <property type="entry name" value="ARYLSULFATASE FAMILY MEMBER"/>
    <property type="match status" value="1"/>
</dbReference>
<keyword evidence="2" id="KW-0378">Hydrolase</keyword>
<name>A0A2P8EBF1_9ACTN</name>
<sequence>MKTIVVMFDSLNRRYLPPYGGEDWVRAPNFSRLAERSAAFDNCYAGSMPCAPARRELHTGRYNFLHRSWGPLEPYDDSMPELLKQAGVHTHLATDHQHYWEDGGATYHPRYSTFELVRGQEGDPWKGCVAGPDIPETLRVDRHRQWRQDLINRRYMDDLVSHPQTRTFDAGCEFIRTNAGEDGWMVQIETFDPHEPFFSHPDFHKLYPEDYSGPDHDWPDYQQVLEDDATVAHVTNRYAALLSMCDDSLGRVLDLMDELSLWDDTMLIVCTDHGFLLGEHEWWGKAAPPWYDETIHTPLFMWDPRSRVAGEHRTSLVQTIDLAPTVLDFFGVTIPDDVQGVPLADTVADDTPVRDFGLFGAFGGHVSVTDGRYVYMRSPVSESNTPLFEHTLMPTHMRGHFAPEELRPAELVAPFDFTKGVRPLRVPGHSATNPYAFGTLLFDLRHDPQQKAPLVDDELELRMAVALVELMRANDAPVSQYERLGLPTDGPITGAHLLAAAHYERAVSAAAPPPAAADFPDGGYSVHSPLADLLAHPPAAEVLARHAPQVSTGPVARIAADLSLYRAAALAIGVLPWPTVHAIAEELTALDPTSTDS</sequence>
<dbReference type="Proteomes" id="UP000243528">
    <property type="component" value="Unassembled WGS sequence"/>
</dbReference>
<accession>A0A2P8EBF1</accession>
<evidence type="ECO:0000313" key="5">
    <source>
        <dbReference type="Proteomes" id="UP000243528"/>
    </source>
</evidence>
<dbReference type="OrthoDB" id="9777306at2"/>
<protein>
    <submittedName>
        <fullName evidence="4">Arylsulfatase A-like enzyme</fullName>
    </submittedName>
</protein>
<keyword evidence="5" id="KW-1185">Reference proteome</keyword>
<evidence type="ECO:0000259" key="3">
    <source>
        <dbReference type="Pfam" id="PF00884"/>
    </source>
</evidence>